<dbReference type="Proteomes" id="UP000182977">
    <property type="component" value="Chromosome I"/>
</dbReference>
<keyword evidence="1" id="KW-0812">Transmembrane</keyword>
<evidence type="ECO:0000256" key="1">
    <source>
        <dbReference type="SAM" id="Phobius"/>
    </source>
</evidence>
<accession>A0A1H2L706</accession>
<feature type="transmembrane region" description="Helical" evidence="1">
    <location>
        <begin position="12"/>
        <end position="30"/>
    </location>
</feature>
<evidence type="ECO:0000313" key="3">
    <source>
        <dbReference type="Proteomes" id="UP000182977"/>
    </source>
</evidence>
<evidence type="ECO:0000313" key="2">
    <source>
        <dbReference type="EMBL" id="SDU76847.1"/>
    </source>
</evidence>
<dbReference type="STRING" id="419479.SAMN04488563_5336"/>
<evidence type="ECO:0008006" key="4">
    <source>
        <dbReference type="Google" id="ProtNLM"/>
    </source>
</evidence>
<keyword evidence="1" id="KW-0472">Membrane</keyword>
<reference evidence="3" key="1">
    <citation type="submission" date="2016-10" db="EMBL/GenBank/DDBJ databases">
        <authorList>
            <person name="Varghese N."/>
            <person name="Submissions S."/>
        </authorList>
    </citation>
    <scope>NUCLEOTIDE SEQUENCE [LARGE SCALE GENOMIC DNA]</scope>
    <source>
        <strain evidence="3">DSM 45079</strain>
    </source>
</reference>
<sequence length="191" mass="19945">MSRASAAAERVVVFLAGVAVIVLGAAAVAWQQDRLPGAADAIAVPDLVAWTDEAWWPWTVGAAGIALALVALLWMSAHAHRRTVGRLRLSGSGRDGRLVADVAALSDAVGAPFAAVPGAAVRQTRLHREQGETVLDLRVAVDPATDLDAVVTAAELAAAVARRQLGDDTDVRFRTVVVAGRRRGRPAARVI</sequence>
<dbReference type="RefSeq" id="WP_152691098.1">
    <property type="nucleotide sequence ID" value="NZ_LBMC01000066.1"/>
</dbReference>
<dbReference type="AlphaFoldDB" id="A0A1H2L706"/>
<protein>
    <recommendedName>
        <fullName evidence="4">Alkaline shock response membrane anchor protein AmaP</fullName>
    </recommendedName>
</protein>
<proteinExistence type="predicted"/>
<keyword evidence="1" id="KW-1133">Transmembrane helix</keyword>
<keyword evidence="3" id="KW-1185">Reference proteome</keyword>
<organism evidence="2 3">
    <name type="scientific">Jiangella alkaliphila</name>
    <dbReference type="NCBI Taxonomy" id="419479"/>
    <lineage>
        <taxon>Bacteria</taxon>
        <taxon>Bacillati</taxon>
        <taxon>Actinomycetota</taxon>
        <taxon>Actinomycetes</taxon>
        <taxon>Jiangellales</taxon>
        <taxon>Jiangellaceae</taxon>
        <taxon>Jiangella</taxon>
    </lineage>
</organism>
<dbReference type="EMBL" id="LT629791">
    <property type="protein sequence ID" value="SDU76847.1"/>
    <property type="molecule type" value="Genomic_DNA"/>
</dbReference>
<name>A0A1H2L706_9ACTN</name>
<gene>
    <name evidence="2" type="ORF">SAMN04488563_5336</name>
</gene>
<feature type="transmembrane region" description="Helical" evidence="1">
    <location>
        <begin position="55"/>
        <end position="77"/>
    </location>
</feature>